<keyword evidence="2" id="KW-1185">Reference proteome</keyword>
<gene>
    <name evidence="1" type="ORF">OE647_10960</name>
</gene>
<protein>
    <submittedName>
        <fullName evidence="1">Uncharacterized protein</fullName>
    </submittedName>
</protein>
<dbReference type="EMBL" id="JAOWLA010000009">
    <property type="protein sequence ID" value="MCV2865244.1"/>
    <property type="molecule type" value="Genomic_DNA"/>
</dbReference>
<dbReference type="RefSeq" id="WP_263721762.1">
    <property type="nucleotide sequence ID" value="NZ_JAOWLA010000009.1"/>
</dbReference>
<sequence length="45" mass="4894">MAWVSIQLSEETNMPLVDGYATHGLIRFSGSQPVARQGQRNSTCG</sequence>
<organism evidence="1 2">
    <name type="scientific">Albidovulum sediminicola</name>
    <dbReference type="NCBI Taxonomy" id="2984331"/>
    <lineage>
        <taxon>Bacteria</taxon>
        <taxon>Pseudomonadati</taxon>
        <taxon>Pseudomonadota</taxon>
        <taxon>Alphaproteobacteria</taxon>
        <taxon>Rhodobacterales</taxon>
        <taxon>Paracoccaceae</taxon>
        <taxon>Albidovulum</taxon>
    </lineage>
</organism>
<proteinExistence type="predicted"/>
<name>A0ABT2Z295_9RHOB</name>
<comment type="caution">
    <text evidence="1">The sequence shown here is derived from an EMBL/GenBank/DDBJ whole genome shotgun (WGS) entry which is preliminary data.</text>
</comment>
<reference evidence="1 2" key="1">
    <citation type="submission" date="2022-10" db="EMBL/GenBank/DDBJ databases">
        <title>Defluviimonas sp. nov., isolated from ocean surface water.</title>
        <authorList>
            <person name="He W."/>
            <person name="Wang L."/>
            <person name="Zhang D.-F."/>
        </authorList>
    </citation>
    <scope>NUCLEOTIDE SEQUENCE [LARGE SCALE GENOMIC DNA]</scope>
    <source>
        <strain evidence="1 2">WL0075</strain>
    </source>
</reference>
<evidence type="ECO:0000313" key="2">
    <source>
        <dbReference type="Proteomes" id="UP001652503"/>
    </source>
</evidence>
<accession>A0ABT2Z295</accession>
<dbReference type="Proteomes" id="UP001652503">
    <property type="component" value="Unassembled WGS sequence"/>
</dbReference>
<evidence type="ECO:0000313" key="1">
    <source>
        <dbReference type="EMBL" id="MCV2865244.1"/>
    </source>
</evidence>